<evidence type="ECO:0000313" key="1">
    <source>
        <dbReference type="EMBL" id="OFA09753.1"/>
    </source>
</evidence>
<proteinExistence type="predicted"/>
<evidence type="ECO:0000313" key="2">
    <source>
        <dbReference type="Proteomes" id="UP000177010"/>
    </source>
</evidence>
<gene>
    <name evidence="1" type="ORF">LASUN_22350</name>
</gene>
<organism evidence="1 2">
    <name type="scientific">Lentilactobacillus sunkii</name>
    <dbReference type="NCBI Taxonomy" id="481719"/>
    <lineage>
        <taxon>Bacteria</taxon>
        <taxon>Bacillati</taxon>
        <taxon>Bacillota</taxon>
        <taxon>Bacilli</taxon>
        <taxon>Lactobacillales</taxon>
        <taxon>Lactobacillaceae</taxon>
        <taxon>Lentilactobacillus</taxon>
    </lineage>
</organism>
<reference evidence="1 2" key="1">
    <citation type="submission" date="2016-09" db="EMBL/GenBank/DDBJ databases">
        <title>Genome Sequence of Lactobacillus sunkii Strain CG01.</title>
        <authorList>
            <person name="Poehlein A."/>
            <person name="Gabris C."/>
            <person name="Bengelsdorf F.R."/>
            <person name="Duerre P."/>
            <person name="Daniel R."/>
        </authorList>
    </citation>
    <scope>NUCLEOTIDE SEQUENCE [LARGE SCALE GENOMIC DNA]</scope>
    <source>
        <strain evidence="1 2">CG_D</strain>
    </source>
</reference>
<name>A0A1E7X9E1_9LACO</name>
<comment type="caution">
    <text evidence="1">The sequence shown here is derived from an EMBL/GenBank/DDBJ whole genome shotgun (WGS) entry which is preliminary data.</text>
</comment>
<dbReference type="RefSeq" id="WP_070368459.1">
    <property type="nucleotide sequence ID" value="NZ_JAZHVW010000007.1"/>
</dbReference>
<accession>A0A1E7X9E1</accession>
<dbReference type="Proteomes" id="UP000177010">
    <property type="component" value="Unassembled WGS sequence"/>
</dbReference>
<protein>
    <submittedName>
        <fullName evidence="1">Uncharacterized protein</fullName>
    </submittedName>
</protein>
<dbReference type="AlphaFoldDB" id="A0A1E7X9E1"/>
<dbReference type="EMBL" id="MIQE01000024">
    <property type="protein sequence ID" value="OFA09753.1"/>
    <property type="molecule type" value="Genomic_DNA"/>
</dbReference>
<sequence>MNAAKLKQFKKKYKQESHHHYRAIVKTFAPNDRRYHIFDFDDGDVLGLTKTVADTPMDEMSDAIGYTASELGHDVYRSVDGVFKVDGVVKDTIFAQHDDCTVFMLVPETMPDKLRLYVENLVFEHRNDTFQQQD</sequence>